<name>A0A2S4PJ24_9PEZI</name>
<dbReference type="STRING" id="225359.A0A2S4PJ24"/>
<reference evidence="1 2" key="1">
    <citation type="submission" date="2017-10" db="EMBL/GenBank/DDBJ databases">
        <title>Development of genomic resources for the powdery mildew, Erysiphe pulchra.</title>
        <authorList>
            <person name="Wadl P.A."/>
            <person name="Mack B.M."/>
            <person name="Moore G."/>
            <person name="Beltz S.B."/>
        </authorList>
    </citation>
    <scope>NUCLEOTIDE SEQUENCE [LARGE SCALE GENOMIC DNA]</scope>
    <source>
        <strain evidence="1">Cflorida</strain>
    </source>
</reference>
<dbReference type="PANTHER" id="PTHR10492">
    <property type="match status" value="1"/>
</dbReference>
<evidence type="ECO:0000313" key="2">
    <source>
        <dbReference type="Proteomes" id="UP000237438"/>
    </source>
</evidence>
<sequence length="291" mass="33901">TKGPPVHLPDEHLVFFRQDATLDSVGEAAERATSELLAFFKSNRSSELGKRLLYQDYPKFFVYDKKTKPHSWKERKRGTAIGRLIFLNPCHGDVYYLRLLLTKIRGPTSYEDLYTHNGVRYLTFKEACAARNFLENDGEWDDCFAEASEFAIGGLRKLFVLALTDGNVRSPIELWEKFQSAICEDCEYRLRAEFGDSFVSTQNVQDYGLYQFQKELQLFGKKLEDFGLPLPIGNWEPNHLQSIPLARQYNEEEQTRLLREFLPQLNDDQRRAYEQITRAIENDSNTAHFFL</sequence>
<evidence type="ECO:0000313" key="1">
    <source>
        <dbReference type="EMBL" id="POS82056.1"/>
    </source>
</evidence>
<dbReference type="PANTHER" id="PTHR10492:SF57">
    <property type="entry name" value="ATP-DEPENDENT DNA HELICASE"/>
    <property type="match status" value="1"/>
</dbReference>
<comment type="caution">
    <text evidence="1">The sequence shown here is derived from an EMBL/GenBank/DDBJ whole genome shotgun (WGS) entry which is preliminary data.</text>
</comment>
<feature type="non-terminal residue" evidence="1">
    <location>
        <position position="1"/>
    </location>
</feature>
<proteinExistence type="predicted"/>
<protein>
    <submittedName>
        <fullName evidence="1">Uncharacterized protein</fullName>
    </submittedName>
</protein>
<organism evidence="1 2">
    <name type="scientific">Erysiphe pulchra</name>
    <dbReference type="NCBI Taxonomy" id="225359"/>
    <lineage>
        <taxon>Eukaryota</taxon>
        <taxon>Fungi</taxon>
        <taxon>Dikarya</taxon>
        <taxon>Ascomycota</taxon>
        <taxon>Pezizomycotina</taxon>
        <taxon>Leotiomycetes</taxon>
        <taxon>Erysiphales</taxon>
        <taxon>Erysiphaceae</taxon>
        <taxon>Erysiphe</taxon>
    </lineage>
</organism>
<accession>A0A2S4PJ24</accession>
<dbReference type="OrthoDB" id="4332274at2759"/>
<keyword evidence="2" id="KW-1185">Reference proteome</keyword>
<dbReference type="AlphaFoldDB" id="A0A2S4PJ24"/>
<gene>
    <name evidence="1" type="ORF">EPUL_006812</name>
</gene>
<dbReference type="Proteomes" id="UP000237438">
    <property type="component" value="Unassembled WGS sequence"/>
</dbReference>
<feature type="non-terminal residue" evidence="1">
    <location>
        <position position="291"/>
    </location>
</feature>
<dbReference type="EMBL" id="PEDP01004581">
    <property type="protein sequence ID" value="POS82056.1"/>
    <property type="molecule type" value="Genomic_DNA"/>
</dbReference>